<feature type="compositionally biased region" description="Low complexity" evidence="1">
    <location>
        <begin position="617"/>
        <end position="634"/>
    </location>
</feature>
<feature type="region of interest" description="Disordered" evidence="1">
    <location>
        <begin position="216"/>
        <end position="240"/>
    </location>
</feature>
<protein>
    <submittedName>
        <fullName evidence="3">Tether containing ubx domain for glut4</fullName>
    </submittedName>
</protein>
<evidence type="ECO:0000259" key="2">
    <source>
        <dbReference type="PROSITE" id="PS50033"/>
    </source>
</evidence>
<dbReference type="CDD" id="cd16118">
    <property type="entry name" value="UBX2_UBXN9"/>
    <property type="match status" value="1"/>
</dbReference>
<proteinExistence type="predicted"/>
<evidence type="ECO:0000313" key="4">
    <source>
        <dbReference type="Proteomes" id="UP001150062"/>
    </source>
</evidence>
<feature type="compositionally biased region" description="Basic and acidic residues" evidence="1">
    <location>
        <begin position="253"/>
        <end position="263"/>
    </location>
</feature>
<name>A0ABQ8YBH8_9EUKA</name>
<comment type="caution">
    <text evidence="3">The sequence shown here is derived from an EMBL/GenBank/DDBJ whole genome shotgun (WGS) entry which is preliminary data.</text>
</comment>
<accession>A0ABQ8YBH8</accession>
<feature type="region of interest" description="Disordered" evidence="1">
    <location>
        <begin position="91"/>
        <end position="110"/>
    </location>
</feature>
<organism evidence="3 4">
    <name type="scientific">Anaeramoeba flamelloides</name>
    <dbReference type="NCBI Taxonomy" id="1746091"/>
    <lineage>
        <taxon>Eukaryota</taxon>
        <taxon>Metamonada</taxon>
        <taxon>Anaeramoebidae</taxon>
        <taxon>Anaeramoeba</taxon>
    </lineage>
</organism>
<dbReference type="PROSITE" id="PS50033">
    <property type="entry name" value="UBX"/>
    <property type="match status" value="1"/>
</dbReference>
<dbReference type="InterPro" id="IPR021569">
    <property type="entry name" value="TUG-UBL1"/>
</dbReference>
<feature type="compositionally biased region" description="Basic and acidic residues" evidence="1">
    <location>
        <begin position="601"/>
        <end position="613"/>
    </location>
</feature>
<keyword evidence="4" id="KW-1185">Reference proteome</keyword>
<dbReference type="PANTHER" id="PTHR46467">
    <property type="entry name" value="TETHER CONTAINING UBX DOMAIN FOR GLUT4"/>
    <property type="match status" value="1"/>
</dbReference>
<dbReference type="InterPro" id="IPR001012">
    <property type="entry name" value="UBX_dom"/>
</dbReference>
<dbReference type="Pfam" id="PF11470">
    <property type="entry name" value="TUG-UBL1"/>
    <property type="match status" value="1"/>
</dbReference>
<dbReference type="Gene3D" id="3.10.20.90">
    <property type="entry name" value="Phosphatidylinositol 3-kinase Catalytic Subunit, Chain A, domain 1"/>
    <property type="match status" value="2"/>
</dbReference>
<dbReference type="SUPFAM" id="SSF54236">
    <property type="entry name" value="Ubiquitin-like"/>
    <property type="match status" value="2"/>
</dbReference>
<sequence length="649" mass="77083">MSFRISVQILSSKRETLFIKSSTTLQEILNIVCSKNNLQGSYKLKYKNKILGLALPFLKSGVPNHGTVQLVKDSTSTGKIRVIIQIDHKEKETNKEKENEKEKGKENEKEKEKKKEKFIFGVRSTCSLWTLLRGTDKKRKKQGKNSLFSHINEESNENDLIRFPIFICGMKKFDNENLMKNTTLKSLGITSGSAIFRIYFEQKERNKYYLSQSLETETNQNKKKKGNDKNSSSFDVSQEKKKSFLEMVEDLKEKEKENDQKREMAKKKQQTRIDQLKKKEMPKILKQYEEEEKRKKMEQEMKQQIEKKKQEKMMHFILKKQRENNFYKSSISRTVNKELKEKEREAQLKKMNQNYLDERHNKKQINDKMKKVYLQKETNVKLQQKQESQINRNIVIFPAPKTRQAKPSDMQLPKGFFKLSKKDLKYRMDQQRKNIEFMSTLMTRELRDKKRKKFHTKTVVIRYVFPDRISIQATFLPNEKVLDLYKLLREQFVSSKKKLPIKLFIAPPKMDLIDMDKTLVKSNLSPKSLVYVSLMGNDIPTPEIIKSHLCEELQNNVKIMENMEEEGEEEEGDYEEENGEEESYSEDEKGTEDEEEEEEKEKEKGDEKERENENENEIIVNTNEQQEQQTNNMNKNKDVDKYLKSLIRF</sequence>
<feature type="compositionally biased region" description="Acidic residues" evidence="1">
    <location>
        <begin position="564"/>
        <end position="600"/>
    </location>
</feature>
<reference evidence="3" key="1">
    <citation type="submission" date="2022-08" db="EMBL/GenBank/DDBJ databases">
        <title>Novel sulfate-reducing endosymbionts in the free-living metamonad Anaeramoeba.</title>
        <authorList>
            <person name="Jerlstrom-Hultqvist J."/>
            <person name="Cepicka I."/>
            <person name="Gallot-Lavallee L."/>
            <person name="Salas-Leiva D."/>
            <person name="Curtis B.A."/>
            <person name="Zahonova K."/>
            <person name="Pipaliya S."/>
            <person name="Dacks J."/>
            <person name="Roger A.J."/>
        </authorList>
    </citation>
    <scope>NUCLEOTIDE SEQUENCE</scope>
    <source>
        <strain evidence="3">Schooner1</strain>
    </source>
</reference>
<dbReference type="EMBL" id="JAOAOG010000185">
    <property type="protein sequence ID" value="KAJ6241948.1"/>
    <property type="molecule type" value="Genomic_DNA"/>
</dbReference>
<evidence type="ECO:0000256" key="1">
    <source>
        <dbReference type="SAM" id="MobiDB-lite"/>
    </source>
</evidence>
<feature type="region of interest" description="Disordered" evidence="1">
    <location>
        <begin position="564"/>
        <end position="638"/>
    </location>
</feature>
<dbReference type="PANTHER" id="PTHR46467:SF1">
    <property type="entry name" value="TETHER CONTAINING UBX DOMAIN FOR GLUT4"/>
    <property type="match status" value="1"/>
</dbReference>
<feature type="domain" description="UBX" evidence="2">
    <location>
        <begin position="454"/>
        <end position="532"/>
    </location>
</feature>
<dbReference type="InterPro" id="IPR029071">
    <property type="entry name" value="Ubiquitin-like_domsf"/>
</dbReference>
<evidence type="ECO:0000313" key="3">
    <source>
        <dbReference type="EMBL" id="KAJ6241948.1"/>
    </source>
</evidence>
<gene>
    <name evidence="3" type="ORF">M0813_23091</name>
</gene>
<dbReference type="Proteomes" id="UP001150062">
    <property type="component" value="Unassembled WGS sequence"/>
</dbReference>
<feature type="region of interest" description="Disordered" evidence="1">
    <location>
        <begin position="253"/>
        <end position="274"/>
    </location>
</feature>